<gene>
    <name evidence="1" type="ORF">FB474_1383</name>
</gene>
<keyword evidence="2" id="KW-1185">Reference proteome</keyword>
<dbReference type="AlphaFoldDB" id="A0A542ZI25"/>
<sequence>MKTKSEQSVSLVDLDRVLAAVGRHWQDACEHGDLDAARRDMQRLDAYLEQRLRLTGHDA</sequence>
<reference evidence="1 2" key="1">
    <citation type="submission" date="2019-06" db="EMBL/GenBank/DDBJ databases">
        <title>Sequencing the genomes of 1000 actinobacteria strains.</title>
        <authorList>
            <person name="Klenk H.-P."/>
        </authorList>
    </citation>
    <scope>NUCLEOTIDE SEQUENCE [LARGE SCALE GENOMIC DNA]</scope>
    <source>
        <strain evidence="1 2">DSM 18082</strain>
    </source>
</reference>
<protein>
    <submittedName>
        <fullName evidence="1">Uncharacterized protein</fullName>
    </submittedName>
</protein>
<dbReference type="EMBL" id="VFOQ01000001">
    <property type="protein sequence ID" value="TQL60008.1"/>
    <property type="molecule type" value="Genomic_DNA"/>
</dbReference>
<evidence type="ECO:0000313" key="1">
    <source>
        <dbReference type="EMBL" id="TQL60008.1"/>
    </source>
</evidence>
<dbReference type="RefSeq" id="WP_141787957.1">
    <property type="nucleotide sequence ID" value="NZ_BAAAKX010000005.1"/>
</dbReference>
<name>A0A542ZI25_9MICO</name>
<dbReference type="Proteomes" id="UP000319514">
    <property type="component" value="Unassembled WGS sequence"/>
</dbReference>
<evidence type="ECO:0000313" key="2">
    <source>
        <dbReference type="Proteomes" id="UP000319514"/>
    </source>
</evidence>
<organism evidence="1 2">
    <name type="scientific">Oryzihumus leptocrescens</name>
    <dbReference type="NCBI Taxonomy" id="297536"/>
    <lineage>
        <taxon>Bacteria</taxon>
        <taxon>Bacillati</taxon>
        <taxon>Actinomycetota</taxon>
        <taxon>Actinomycetes</taxon>
        <taxon>Micrococcales</taxon>
        <taxon>Intrasporangiaceae</taxon>
        <taxon>Oryzihumus</taxon>
    </lineage>
</organism>
<accession>A0A542ZI25</accession>
<comment type="caution">
    <text evidence="1">The sequence shown here is derived from an EMBL/GenBank/DDBJ whole genome shotgun (WGS) entry which is preliminary data.</text>
</comment>
<proteinExistence type="predicted"/>